<dbReference type="InterPro" id="IPR011250">
    <property type="entry name" value="OMP/PagP_B-barrel"/>
</dbReference>
<evidence type="ECO:0000256" key="3">
    <source>
        <dbReference type="ARBA" id="ARBA00023136"/>
    </source>
</evidence>
<feature type="signal peptide" evidence="5">
    <location>
        <begin position="1"/>
        <end position="26"/>
    </location>
</feature>
<dbReference type="STRING" id="983920.Y88_0770"/>
<dbReference type="Proteomes" id="UP000004728">
    <property type="component" value="Unassembled WGS sequence"/>
</dbReference>
<dbReference type="PANTHER" id="PTHR34001">
    <property type="entry name" value="BLL7405 PROTEIN"/>
    <property type="match status" value="1"/>
</dbReference>
<evidence type="ECO:0000256" key="2">
    <source>
        <dbReference type="ARBA" id="ARBA00022729"/>
    </source>
</evidence>
<evidence type="ECO:0000256" key="4">
    <source>
        <dbReference type="ARBA" id="ARBA00038306"/>
    </source>
</evidence>
<evidence type="ECO:0000313" key="7">
    <source>
        <dbReference type="EMBL" id="EGD58713.1"/>
    </source>
</evidence>
<evidence type="ECO:0000256" key="1">
    <source>
        <dbReference type="ARBA" id="ARBA00004370"/>
    </source>
</evidence>
<keyword evidence="8" id="KW-1185">Reference proteome</keyword>
<name>F1Z9M9_9SPHN</name>
<gene>
    <name evidence="7" type="ORF">Y88_0770</name>
</gene>
<keyword evidence="3" id="KW-0472">Membrane</keyword>
<dbReference type="eggNOG" id="COG3637">
    <property type="taxonomic scope" value="Bacteria"/>
</dbReference>
<accession>F1Z9M9</accession>
<evidence type="ECO:0000259" key="6">
    <source>
        <dbReference type="Pfam" id="PF13505"/>
    </source>
</evidence>
<reference evidence="7 8" key="1">
    <citation type="journal article" date="2012" name="J. Bacteriol.">
        <title>Draft Genome Sequence of Novosphingobium nitrogenifigens Y88T.</title>
        <authorList>
            <person name="Strabala T.J."/>
            <person name="Macdonald L."/>
            <person name="Liu V."/>
            <person name="Smit A.M."/>
        </authorList>
    </citation>
    <scope>NUCLEOTIDE SEQUENCE [LARGE SCALE GENOMIC DNA]</scope>
    <source>
        <strain evidence="7 8">DSM 19370</strain>
    </source>
</reference>
<dbReference type="EMBL" id="AEWJ01000041">
    <property type="protein sequence ID" value="EGD58713.1"/>
    <property type="molecule type" value="Genomic_DNA"/>
</dbReference>
<dbReference type="AlphaFoldDB" id="F1Z9M9"/>
<organism evidence="7 8">
    <name type="scientific">Novosphingobium nitrogenifigens DSM 19370</name>
    <dbReference type="NCBI Taxonomy" id="983920"/>
    <lineage>
        <taxon>Bacteria</taxon>
        <taxon>Pseudomonadati</taxon>
        <taxon>Pseudomonadota</taxon>
        <taxon>Alphaproteobacteria</taxon>
        <taxon>Sphingomonadales</taxon>
        <taxon>Sphingomonadaceae</taxon>
        <taxon>Novosphingobium</taxon>
    </lineage>
</organism>
<feature type="domain" description="Outer membrane protein beta-barrel" evidence="6">
    <location>
        <begin position="13"/>
        <end position="200"/>
    </location>
</feature>
<comment type="caution">
    <text evidence="7">The sequence shown here is derived from an EMBL/GenBank/DDBJ whole genome shotgun (WGS) entry which is preliminary data.</text>
</comment>
<proteinExistence type="inferred from homology"/>
<dbReference type="HOGENOM" id="CLU_037100_3_0_5"/>
<dbReference type="InterPro" id="IPR051692">
    <property type="entry name" value="OMP-like"/>
</dbReference>
<comment type="similarity">
    <text evidence="4">Belongs to the Omp25/RopB family.</text>
</comment>
<sequence>MEDVKMKKIAYLAATAAALVAANAHAKTFNGPFIGAQGGWEENSVNNPSTGVGPTNLYGTGDTGTLGVFVGQDYRILKNFVIGGQAEVNFPINSHITDGTTTVDPKRSVDLSLRAGYVLRDKTLLYVRGGYSNVRASTIINAETPIYVSGSQNGWMLGGGIEQYVTKHITGRMEYRYTNLSEGAGKFDRHQLLLGVAYHF</sequence>
<evidence type="ECO:0000256" key="5">
    <source>
        <dbReference type="SAM" id="SignalP"/>
    </source>
</evidence>
<dbReference type="SUPFAM" id="SSF56925">
    <property type="entry name" value="OMPA-like"/>
    <property type="match status" value="1"/>
</dbReference>
<dbReference type="Pfam" id="PF13505">
    <property type="entry name" value="OMP_b-brl"/>
    <property type="match status" value="1"/>
</dbReference>
<dbReference type="Gene3D" id="2.40.160.20">
    <property type="match status" value="1"/>
</dbReference>
<dbReference type="InParanoid" id="F1Z9M9"/>
<dbReference type="InterPro" id="IPR027385">
    <property type="entry name" value="Beta-barrel_OMP"/>
</dbReference>
<keyword evidence="2 5" id="KW-0732">Signal</keyword>
<feature type="chain" id="PRO_5003277880" evidence="5">
    <location>
        <begin position="27"/>
        <end position="200"/>
    </location>
</feature>
<dbReference type="PANTHER" id="PTHR34001:SF3">
    <property type="entry name" value="BLL7405 PROTEIN"/>
    <property type="match status" value="1"/>
</dbReference>
<dbReference type="FunCoup" id="F1Z9M9">
    <property type="interactions" value="141"/>
</dbReference>
<comment type="subcellular location">
    <subcellularLocation>
        <location evidence="1">Membrane</location>
    </subcellularLocation>
</comment>
<dbReference type="GO" id="GO:0016020">
    <property type="term" value="C:membrane"/>
    <property type="evidence" value="ECO:0007669"/>
    <property type="project" value="UniProtKB-SubCell"/>
</dbReference>
<protein>
    <submittedName>
        <fullName evidence="7">Porin</fullName>
    </submittedName>
</protein>
<evidence type="ECO:0000313" key="8">
    <source>
        <dbReference type="Proteomes" id="UP000004728"/>
    </source>
</evidence>